<dbReference type="PRINTS" id="PR00081">
    <property type="entry name" value="GDHRDH"/>
</dbReference>
<proteinExistence type="inferred from homology"/>
<dbReference type="AlphaFoldDB" id="A0A0J5V2L7"/>
<dbReference type="Gene3D" id="3.40.50.720">
    <property type="entry name" value="NAD(P)-binding Rossmann-like Domain"/>
    <property type="match status" value="1"/>
</dbReference>
<dbReference type="InterPro" id="IPR036291">
    <property type="entry name" value="NAD(P)-bd_dom_sf"/>
</dbReference>
<dbReference type="EMBL" id="LQQY01000011">
    <property type="protein sequence ID" value="KZE50131.1"/>
    <property type="molecule type" value="Genomic_DNA"/>
</dbReference>
<evidence type="ECO:0000256" key="3">
    <source>
        <dbReference type="ARBA" id="ARBA00022490"/>
    </source>
</evidence>
<evidence type="ECO:0000256" key="2">
    <source>
        <dbReference type="ARBA" id="ARBA00006484"/>
    </source>
</evidence>
<dbReference type="InterPro" id="IPR020904">
    <property type="entry name" value="Sc_DH/Rdtase_CS"/>
</dbReference>
<dbReference type="SUPFAM" id="SSF51735">
    <property type="entry name" value="NAD(P)-binding Rossmann-fold domains"/>
    <property type="match status" value="1"/>
</dbReference>
<accession>A0A0J5V2L7</accession>
<name>A0A0J5V2L7_9BACI</name>
<dbReference type="Pfam" id="PF00106">
    <property type="entry name" value="adh_short"/>
    <property type="match status" value="1"/>
</dbReference>
<organism evidence="6 7">
    <name type="scientific">Rossellomorea marisflavi</name>
    <dbReference type="NCBI Taxonomy" id="189381"/>
    <lineage>
        <taxon>Bacteria</taxon>
        <taxon>Bacillati</taxon>
        <taxon>Bacillota</taxon>
        <taxon>Bacilli</taxon>
        <taxon>Bacillales</taxon>
        <taxon>Bacillaceae</taxon>
        <taxon>Rossellomorea</taxon>
    </lineage>
</organism>
<dbReference type="InterPro" id="IPR051721">
    <property type="entry name" value="Biopterin_syn/organic_redct"/>
</dbReference>
<dbReference type="PATRIC" id="fig|189381.11.peg.652"/>
<keyword evidence="5" id="KW-0560">Oxidoreductase</keyword>
<dbReference type="GO" id="GO:0004757">
    <property type="term" value="F:sepiapterin reductase (NADP+) activity"/>
    <property type="evidence" value="ECO:0007669"/>
    <property type="project" value="TreeGrafter"/>
</dbReference>
<evidence type="ECO:0000256" key="4">
    <source>
        <dbReference type="ARBA" id="ARBA00022857"/>
    </source>
</evidence>
<dbReference type="Proteomes" id="UP000076510">
    <property type="component" value="Unassembled WGS sequence"/>
</dbReference>
<dbReference type="PANTHER" id="PTHR44085:SF2">
    <property type="entry name" value="SEPIAPTERIN REDUCTASE"/>
    <property type="match status" value="1"/>
</dbReference>
<evidence type="ECO:0000313" key="6">
    <source>
        <dbReference type="EMBL" id="KZE50131.1"/>
    </source>
</evidence>
<dbReference type="NCBIfam" id="NF005381">
    <property type="entry name" value="PRK06924.1"/>
    <property type="match status" value="1"/>
</dbReference>
<comment type="caution">
    <text evidence="6">The sequence shown here is derived from an EMBL/GenBank/DDBJ whole genome shotgun (WGS) entry which is preliminary data.</text>
</comment>
<dbReference type="GO" id="GO:0006729">
    <property type="term" value="P:tetrahydrobiopterin biosynthetic process"/>
    <property type="evidence" value="ECO:0007669"/>
    <property type="project" value="TreeGrafter"/>
</dbReference>
<dbReference type="GO" id="GO:0005737">
    <property type="term" value="C:cytoplasm"/>
    <property type="evidence" value="ECO:0007669"/>
    <property type="project" value="UniProtKB-SubCell"/>
</dbReference>
<reference evidence="7" key="1">
    <citation type="submission" date="2016-01" db="EMBL/GenBank/DDBJ databases">
        <title>Whole genome sequencing of Bhargavaea cecembensis T14.</title>
        <authorList>
            <person name="Hong K.W."/>
        </authorList>
    </citation>
    <scope>NUCLEOTIDE SEQUENCE [LARGE SCALE GENOMIC DNA]</scope>
    <source>
        <strain evidence="7">M19</strain>
    </source>
</reference>
<keyword evidence="3" id="KW-0963">Cytoplasm</keyword>
<comment type="subcellular location">
    <subcellularLocation>
        <location evidence="1">Cytoplasm</location>
    </subcellularLocation>
</comment>
<protein>
    <submittedName>
        <fullName evidence="6">Short-chain dehydrogenase</fullName>
    </submittedName>
</protein>
<evidence type="ECO:0000256" key="5">
    <source>
        <dbReference type="ARBA" id="ARBA00023002"/>
    </source>
</evidence>
<evidence type="ECO:0000256" key="1">
    <source>
        <dbReference type="ARBA" id="ARBA00004496"/>
    </source>
</evidence>
<dbReference type="InterPro" id="IPR002347">
    <property type="entry name" value="SDR_fam"/>
</dbReference>
<evidence type="ECO:0000313" key="7">
    <source>
        <dbReference type="Proteomes" id="UP000076510"/>
    </source>
</evidence>
<sequence>MKMAIVTGATRGLGEAIASGLVKKGVGLINISRRDNDNLKAMATDAGVAYSFHPCDLTSTADTEKVFREVGASVFSSGADTIYVIQNAGLVTPINPSGKVDAESLEASVHVNLLAPMIALNELISASEGTAGQMLIVNISSGAGSRPVYGWSTYCSTKAGLNMLTETVSLELSGSGRDHKVISFSPGVMDTDMQGEIRSSAKEAFAEVEKFKRYKEEGTLRSAETVADALVGLITGTEVESGKLYHINDLV</sequence>
<dbReference type="OrthoDB" id="9794387at2"/>
<gene>
    <name evidence="6" type="ORF">AV649_18095</name>
</gene>
<comment type="similarity">
    <text evidence="2">Belongs to the short-chain dehydrogenases/reductases (SDR) family.</text>
</comment>
<keyword evidence="4" id="KW-0521">NADP</keyword>
<dbReference type="RefSeq" id="WP_048007265.1">
    <property type="nucleotide sequence ID" value="NZ_CP047095.1"/>
</dbReference>
<dbReference type="PROSITE" id="PS00061">
    <property type="entry name" value="ADH_SHORT"/>
    <property type="match status" value="1"/>
</dbReference>
<dbReference type="PANTHER" id="PTHR44085">
    <property type="entry name" value="SEPIAPTERIN REDUCTASE"/>
    <property type="match status" value="1"/>
</dbReference>